<gene>
    <name evidence="1" type="ORF">NCU05794</name>
</gene>
<dbReference type="KEGG" id="ncr:NCU05794"/>
<reference evidence="1 2" key="1">
    <citation type="journal article" date="2003" name="Nature">
        <title>The genome sequence of the filamentous fungus Neurospora crassa.</title>
        <authorList>
            <person name="Galagan J.E."/>
            <person name="Calvo S.E."/>
            <person name="Borkovich K.A."/>
            <person name="Selker E.U."/>
            <person name="Read N.D."/>
            <person name="Jaffe D."/>
            <person name="FitzHugh W."/>
            <person name="Ma L.J."/>
            <person name="Smirnov S."/>
            <person name="Purcell S."/>
            <person name="Rehman B."/>
            <person name="Elkins T."/>
            <person name="Engels R."/>
            <person name="Wang S."/>
            <person name="Nielsen C.B."/>
            <person name="Butler J."/>
            <person name="Endrizzi M."/>
            <person name="Qui D."/>
            <person name="Ianakiev P."/>
            <person name="Bell-Pedersen D."/>
            <person name="Nelson M.A."/>
            <person name="Werner-Washburne M."/>
            <person name="Selitrennikoff C.P."/>
            <person name="Kinsey J.A."/>
            <person name="Braun E.L."/>
            <person name="Zelter A."/>
            <person name="Schulte U."/>
            <person name="Kothe G.O."/>
            <person name="Jedd G."/>
            <person name="Mewes W."/>
            <person name="Staben C."/>
            <person name="Marcotte E."/>
            <person name="Greenberg D."/>
            <person name="Roy A."/>
            <person name="Foley K."/>
            <person name="Naylor J."/>
            <person name="Stange-Thomann N."/>
            <person name="Barrett R."/>
            <person name="Gnerre S."/>
            <person name="Kamal M."/>
            <person name="Kamvysselis M."/>
            <person name="Mauceli E."/>
            <person name="Bielke C."/>
            <person name="Rudd S."/>
            <person name="Frishman D."/>
            <person name="Krystofova S."/>
            <person name="Rasmussen C."/>
            <person name="Metzenberg R.L."/>
            <person name="Perkins D.D."/>
            <person name="Kroken S."/>
            <person name="Cogoni C."/>
            <person name="Macino G."/>
            <person name="Catcheside D."/>
            <person name="Li W."/>
            <person name="Pratt R.J."/>
            <person name="Osmani S.A."/>
            <person name="DeSouza C.P."/>
            <person name="Glass L."/>
            <person name="Orbach M.J."/>
            <person name="Berglund J.A."/>
            <person name="Voelker R."/>
            <person name="Yarden O."/>
            <person name="Plamann M."/>
            <person name="Seiler S."/>
            <person name="Dunlap J."/>
            <person name="Radford A."/>
            <person name="Aramayo R."/>
            <person name="Natvig D.O."/>
            <person name="Alex L.A."/>
            <person name="Mannhaupt G."/>
            <person name="Ebbole D.J."/>
            <person name="Freitag M."/>
            <person name="Paulsen I."/>
            <person name="Sachs M.S."/>
            <person name="Lander E.S."/>
            <person name="Nusbaum C."/>
            <person name="Birren B."/>
        </authorList>
    </citation>
    <scope>NUCLEOTIDE SEQUENCE [LARGE SCALE GENOMIC DNA]</scope>
    <source>
        <strain evidence="2">ATCC 24698 / 74-OR23-1A / CBS 708.71 / DSM 1257 / FGSC 987</strain>
    </source>
</reference>
<dbReference type="GeneID" id="3876217"/>
<evidence type="ECO:0000313" key="1">
    <source>
        <dbReference type="EMBL" id="EAA30818.1"/>
    </source>
</evidence>
<accession>Q7S5P9</accession>
<dbReference type="RefSeq" id="XP_960054.1">
    <property type="nucleotide sequence ID" value="XM_954961.1"/>
</dbReference>
<organism evidence="1 2">
    <name type="scientific">Neurospora crassa (strain ATCC 24698 / 74-OR23-1A / CBS 708.71 / DSM 1257 / FGSC 987)</name>
    <dbReference type="NCBI Taxonomy" id="367110"/>
    <lineage>
        <taxon>Eukaryota</taxon>
        <taxon>Fungi</taxon>
        <taxon>Dikarya</taxon>
        <taxon>Ascomycota</taxon>
        <taxon>Pezizomycotina</taxon>
        <taxon>Sordariomycetes</taxon>
        <taxon>Sordariomycetidae</taxon>
        <taxon>Sordariales</taxon>
        <taxon>Sordariaceae</taxon>
        <taxon>Neurospora</taxon>
    </lineage>
</organism>
<dbReference type="VEuPathDB" id="FungiDB:NCU05794"/>
<protein>
    <submittedName>
        <fullName evidence="1">Uncharacterized protein</fullName>
    </submittedName>
</protein>
<keyword evidence="2" id="KW-1185">Reference proteome</keyword>
<name>Q7S5P9_NEUCR</name>
<dbReference type="InParanoid" id="Q7S5P9"/>
<dbReference type="PaxDb" id="5141-EFNCRP00000005720"/>
<proteinExistence type="predicted"/>
<sequence length="143" mass="16189">MGSCVSTQEFSRKKSKKEHAFIKLRFICDFCNDKKNLCYWHGAFGDRWMSVDEEYMRAKPQVFPAPQRNQGIVIGGLELRGSFCQWNHEGRDILNEFSKKAGLVQVWDRPSDKTRVGELRGLMEALAKANVEVCLGKVSASGG</sequence>
<dbReference type="OrthoDB" id="10285705at2759"/>
<evidence type="ECO:0000313" key="2">
    <source>
        <dbReference type="Proteomes" id="UP000001805"/>
    </source>
</evidence>
<dbReference type="EMBL" id="CM002242">
    <property type="protein sequence ID" value="EAA30818.1"/>
    <property type="molecule type" value="Genomic_DNA"/>
</dbReference>
<dbReference type="Proteomes" id="UP000001805">
    <property type="component" value="Chromosome 7, Linkage Group VII"/>
</dbReference>
<dbReference type="HOGENOM" id="CLU_1835695_0_0_1"/>
<dbReference type="OMA" id="GSFCQWN"/>
<dbReference type="AlphaFoldDB" id="Q7S5P9"/>